<feature type="compositionally biased region" description="Polar residues" evidence="1">
    <location>
        <begin position="149"/>
        <end position="165"/>
    </location>
</feature>
<organism evidence="2">
    <name type="scientific">uncultured Caudovirales phage</name>
    <dbReference type="NCBI Taxonomy" id="2100421"/>
    <lineage>
        <taxon>Viruses</taxon>
        <taxon>Duplodnaviria</taxon>
        <taxon>Heunggongvirae</taxon>
        <taxon>Uroviricota</taxon>
        <taxon>Caudoviricetes</taxon>
        <taxon>Peduoviridae</taxon>
        <taxon>Maltschvirus</taxon>
        <taxon>Maltschvirus maltsch</taxon>
    </lineage>
</organism>
<feature type="compositionally biased region" description="Low complexity" evidence="1">
    <location>
        <begin position="226"/>
        <end position="254"/>
    </location>
</feature>
<feature type="compositionally biased region" description="Gly residues" evidence="1">
    <location>
        <begin position="43"/>
        <end position="53"/>
    </location>
</feature>
<sequence>MAENIEGGAHRVVSGSIHPDNAGTNALIKGATSGWFVNNRNGSRGGRGGGRTAAGGAYEPSAEHWQNMETYANGEHQRRIDFLREAQYGPQGAPAEGEAAAKGGAPDGTFAHNIEYGDRGIKVGYTERRPVPAATPAKGGAKAGTGTGRSRQTAGTTVKPSTGSKSRGAEVGAAIGGPIGTALGALVPVAGETGASEAVGGILGAKAGEAIGGAVSNAVAKSKAKKAAGTASPAVTAASSTGSAISTSRTTRAPKSPGSQSVTRQKDGTWK</sequence>
<name>A0A6J5L5W4_9CAUD</name>
<gene>
    <name evidence="2" type="ORF">UFOVP113_64</name>
    <name evidence="3" type="ORF">UFOVP225_51</name>
</gene>
<evidence type="ECO:0000313" key="2">
    <source>
        <dbReference type="EMBL" id="CAB4128646.1"/>
    </source>
</evidence>
<feature type="region of interest" description="Disordered" evidence="1">
    <location>
        <begin position="1"/>
        <end position="20"/>
    </location>
</feature>
<proteinExistence type="predicted"/>
<evidence type="ECO:0000313" key="3">
    <source>
        <dbReference type="EMBL" id="CAB5219291.1"/>
    </source>
</evidence>
<accession>A0A6J5L5W4</accession>
<reference evidence="2" key="1">
    <citation type="submission" date="2020-04" db="EMBL/GenBank/DDBJ databases">
        <authorList>
            <person name="Chiriac C."/>
            <person name="Salcher M."/>
            <person name="Ghai R."/>
            <person name="Kavagutti S V."/>
        </authorList>
    </citation>
    <scope>NUCLEOTIDE SEQUENCE</scope>
</reference>
<feature type="region of interest" description="Disordered" evidence="1">
    <location>
        <begin position="226"/>
        <end position="271"/>
    </location>
</feature>
<evidence type="ECO:0000256" key="1">
    <source>
        <dbReference type="SAM" id="MobiDB-lite"/>
    </source>
</evidence>
<feature type="region of interest" description="Disordered" evidence="1">
    <location>
        <begin position="38"/>
        <end position="57"/>
    </location>
</feature>
<dbReference type="EMBL" id="LR796231">
    <property type="protein sequence ID" value="CAB4128646.1"/>
    <property type="molecule type" value="Genomic_DNA"/>
</dbReference>
<dbReference type="EMBL" id="LR798275">
    <property type="protein sequence ID" value="CAB5219291.1"/>
    <property type="molecule type" value="Genomic_DNA"/>
</dbReference>
<feature type="region of interest" description="Disordered" evidence="1">
    <location>
        <begin position="131"/>
        <end position="169"/>
    </location>
</feature>
<protein>
    <submittedName>
        <fullName evidence="2">Uncharacterized protein</fullName>
    </submittedName>
</protein>